<dbReference type="NCBIfam" id="TIGR00090">
    <property type="entry name" value="rsfS_iojap_ybeB"/>
    <property type="match status" value="1"/>
</dbReference>
<dbReference type="GO" id="GO:0043023">
    <property type="term" value="F:ribosomal large subunit binding"/>
    <property type="evidence" value="ECO:0007669"/>
    <property type="project" value="TreeGrafter"/>
</dbReference>
<keyword evidence="2" id="KW-0810">Translation regulation</keyword>
<comment type="subcellular location">
    <subcellularLocation>
        <location evidence="2">Cytoplasm</location>
    </subcellularLocation>
</comment>
<dbReference type="eggNOG" id="COG0799">
    <property type="taxonomic scope" value="Bacteria"/>
</dbReference>
<dbReference type="AlphaFoldDB" id="C7MN28"/>
<evidence type="ECO:0000313" key="3">
    <source>
        <dbReference type="EMBL" id="ACU94318.1"/>
    </source>
</evidence>
<dbReference type="Gene3D" id="3.30.460.10">
    <property type="entry name" value="Beta Polymerase, domain 2"/>
    <property type="match status" value="1"/>
</dbReference>
<accession>C7MN28</accession>
<dbReference type="SUPFAM" id="SSF81301">
    <property type="entry name" value="Nucleotidyltransferase"/>
    <property type="match status" value="1"/>
</dbReference>
<proteinExistence type="inferred from homology"/>
<gene>
    <name evidence="2" type="primary">rsfS</name>
    <name evidence="3" type="ordered locus">Ccur_06010</name>
</gene>
<dbReference type="PANTHER" id="PTHR21043">
    <property type="entry name" value="IOJAP SUPERFAMILY ORTHOLOG"/>
    <property type="match status" value="1"/>
</dbReference>
<name>C7MN28_CRYCD</name>
<organism evidence="3 4">
    <name type="scientific">Cryptobacterium curtum (strain ATCC 700683 / DSM 15641 / CCUG 43107 / 12-3)</name>
    <dbReference type="NCBI Taxonomy" id="469378"/>
    <lineage>
        <taxon>Bacteria</taxon>
        <taxon>Bacillati</taxon>
        <taxon>Actinomycetota</taxon>
        <taxon>Coriobacteriia</taxon>
        <taxon>Eggerthellales</taxon>
        <taxon>Eggerthellaceae</taxon>
        <taxon>Cryptobacterium</taxon>
    </lineage>
</organism>
<keyword evidence="2" id="KW-0678">Repressor</keyword>
<keyword evidence="2" id="KW-0963">Cytoplasm</keyword>
<dbReference type="Pfam" id="PF02410">
    <property type="entry name" value="RsfS"/>
    <property type="match status" value="1"/>
</dbReference>
<sequence length="137" mass="15023">MTEQPASSRSIALIAAKAADEKKATDIMIQEVSELTSVADYFVVVTAMNNRQVDAIVEAIETAVREQTGEKPTGREGLDEGTWALLDFGAVVVHVLQPEARDYYRIEELWNDAPIIDLNEAGITDAIYSKRIADLLG</sequence>
<comment type="similarity">
    <text evidence="1 2">Belongs to the Iojap/RsfS family.</text>
</comment>
<dbReference type="GO" id="GO:0042256">
    <property type="term" value="P:cytosolic ribosome assembly"/>
    <property type="evidence" value="ECO:0007669"/>
    <property type="project" value="UniProtKB-UniRule"/>
</dbReference>
<dbReference type="HOGENOM" id="CLU_092688_2_1_11"/>
<dbReference type="GO" id="GO:0005737">
    <property type="term" value="C:cytoplasm"/>
    <property type="evidence" value="ECO:0007669"/>
    <property type="project" value="UniProtKB-SubCell"/>
</dbReference>
<evidence type="ECO:0000313" key="4">
    <source>
        <dbReference type="Proteomes" id="UP000000954"/>
    </source>
</evidence>
<evidence type="ECO:0000256" key="1">
    <source>
        <dbReference type="ARBA" id="ARBA00010574"/>
    </source>
</evidence>
<dbReference type="OrthoDB" id="9793681at2"/>
<dbReference type="GO" id="GO:0090071">
    <property type="term" value="P:negative regulation of ribosome biogenesis"/>
    <property type="evidence" value="ECO:0007669"/>
    <property type="project" value="UniProtKB-UniRule"/>
</dbReference>
<evidence type="ECO:0000256" key="2">
    <source>
        <dbReference type="HAMAP-Rule" id="MF_01477"/>
    </source>
</evidence>
<dbReference type="GO" id="GO:0017148">
    <property type="term" value="P:negative regulation of translation"/>
    <property type="evidence" value="ECO:0007669"/>
    <property type="project" value="UniProtKB-UniRule"/>
</dbReference>
<comment type="function">
    <text evidence="2">Functions as a ribosomal silencing factor. Interacts with ribosomal protein uL14 (rplN), blocking formation of intersubunit bridge B8. Prevents association of the 30S and 50S ribosomal subunits and the formation of functional ribosomes, thus repressing translation.</text>
</comment>
<keyword evidence="4" id="KW-1185">Reference proteome</keyword>
<dbReference type="EMBL" id="CP001682">
    <property type="protein sequence ID" value="ACU94318.1"/>
    <property type="molecule type" value="Genomic_DNA"/>
</dbReference>
<dbReference type="STRING" id="469378.Ccur_06010"/>
<dbReference type="Proteomes" id="UP000000954">
    <property type="component" value="Chromosome"/>
</dbReference>
<protein>
    <recommendedName>
        <fullName evidence="2">Ribosomal silencing factor RsfS</fullName>
    </recommendedName>
</protein>
<dbReference type="InterPro" id="IPR043519">
    <property type="entry name" value="NT_sf"/>
</dbReference>
<dbReference type="KEGG" id="ccu:Ccur_06010"/>
<reference evidence="3 4" key="1">
    <citation type="journal article" date="2009" name="Stand. Genomic Sci.">
        <title>Complete genome sequence of Cryptobacterium curtum type strain (12-3).</title>
        <authorList>
            <person name="Mavrommatis K."/>
            <person name="Pukall R."/>
            <person name="Rohde C."/>
            <person name="Chen F."/>
            <person name="Sims D."/>
            <person name="Brettin T."/>
            <person name="Kuske C."/>
            <person name="Detter J.C."/>
            <person name="Han C."/>
            <person name="Lapidus A."/>
            <person name="Copeland A."/>
            <person name="Glavina Del Rio T."/>
            <person name="Nolan M."/>
            <person name="Lucas S."/>
            <person name="Tice H."/>
            <person name="Cheng J.F."/>
            <person name="Bruce D."/>
            <person name="Goodwin L."/>
            <person name="Pitluck S."/>
            <person name="Ovchinnikova G."/>
            <person name="Pati A."/>
            <person name="Ivanova N."/>
            <person name="Chen A."/>
            <person name="Palaniappan K."/>
            <person name="Chain P."/>
            <person name="D'haeseleer P."/>
            <person name="Goker M."/>
            <person name="Bristow J."/>
            <person name="Eisen J.A."/>
            <person name="Markowitz V."/>
            <person name="Hugenholtz P."/>
            <person name="Rohde M."/>
            <person name="Klenk H.P."/>
            <person name="Kyrpides N.C."/>
        </authorList>
    </citation>
    <scope>NUCLEOTIDE SEQUENCE [LARGE SCALE GENOMIC DNA]</scope>
    <source>
        <strain evidence="4">ATCC 700683 / DSM 15641 / 12-3</strain>
    </source>
</reference>
<dbReference type="PANTHER" id="PTHR21043:SF0">
    <property type="entry name" value="MITOCHONDRIAL ASSEMBLY OF RIBOSOMAL LARGE SUBUNIT PROTEIN 1"/>
    <property type="match status" value="1"/>
</dbReference>
<dbReference type="RefSeq" id="WP_012803006.1">
    <property type="nucleotide sequence ID" value="NC_013170.1"/>
</dbReference>
<dbReference type="InterPro" id="IPR004394">
    <property type="entry name" value="Iojap/RsfS/C7orf30"/>
</dbReference>
<dbReference type="HAMAP" id="MF_01477">
    <property type="entry name" value="Iojap_RsfS"/>
    <property type="match status" value="1"/>
</dbReference>
<comment type="subunit">
    <text evidence="2">Interacts with ribosomal protein uL14 (rplN).</text>
</comment>